<evidence type="ECO:0000313" key="4">
    <source>
        <dbReference type="Proteomes" id="UP000644507"/>
    </source>
</evidence>
<dbReference type="Pfam" id="PF01966">
    <property type="entry name" value="HD"/>
    <property type="match status" value="1"/>
</dbReference>
<dbReference type="InterPro" id="IPR006674">
    <property type="entry name" value="HD_domain"/>
</dbReference>
<dbReference type="RefSeq" id="WP_189566594.1">
    <property type="nucleotide sequence ID" value="NZ_BMXI01000001.1"/>
</dbReference>
<dbReference type="Proteomes" id="UP000644507">
    <property type="component" value="Unassembled WGS sequence"/>
</dbReference>
<dbReference type="InterPro" id="IPR050798">
    <property type="entry name" value="YhaM_exoribonuc/phosphodiest"/>
</dbReference>
<dbReference type="EMBL" id="BMXI01000001">
    <property type="protein sequence ID" value="GHC41331.1"/>
    <property type="molecule type" value="Genomic_DNA"/>
</dbReference>
<dbReference type="InterPro" id="IPR003607">
    <property type="entry name" value="HD/PDEase_dom"/>
</dbReference>
<dbReference type="CDD" id="cd00077">
    <property type="entry name" value="HDc"/>
    <property type="match status" value="1"/>
</dbReference>
<keyword evidence="1" id="KW-0378">Hydrolase</keyword>
<proteinExistence type="predicted"/>
<feature type="domain" description="HD/PDEase" evidence="2">
    <location>
        <begin position="164"/>
        <end position="312"/>
    </location>
</feature>
<dbReference type="GO" id="GO:0016787">
    <property type="term" value="F:hydrolase activity"/>
    <property type="evidence" value="ECO:0007669"/>
    <property type="project" value="UniProtKB-KW"/>
</dbReference>
<keyword evidence="4" id="KW-1185">Reference proteome</keyword>
<dbReference type="GO" id="GO:0031125">
    <property type="term" value="P:rRNA 3'-end processing"/>
    <property type="evidence" value="ECO:0007669"/>
    <property type="project" value="TreeGrafter"/>
</dbReference>
<evidence type="ECO:0000259" key="2">
    <source>
        <dbReference type="SMART" id="SM00471"/>
    </source>
</evidence>
<protein>
    <submittedName>
        <fullName evidence="3">3'-5' exoribonuclease YhaM</fullName>
    </submittedName>
</protein>
<evidence type="ECO:0000256" key="1">
    <source>
        <dbReference type="ARBA" id="ARBA00022801"/>
    </source>
</evidence>
<dbReference type="Gene3D" id="2.40.50.140">
    <property type="entry name" value="Nucleic acid-binding proteins"/>
    <property type="match status" value="1"/>
</dbReference>
<comment type="caution">
    <text evidence="3">The sequence shown here is derived from an EMBL/GenBank/DDBJ whole genome shotgun (WGS) entry which is preliminary data.</text>
</comment>
<dbReference type="PANTHER" id="PTHR37294:SF1">
    <property type="entry name" value="3'-5' EXORIBONUCLEASE YHAM"/>
    <property type="match status" value="1"/>
</dbReference>
<accession>A0A918WFK2</accession>
<gene>
    <name evidence="3" type="primary">yhaM</name>
    <name evidence="3" type="ORF">GCM10007100_02560</name>
</gene>
<evidence type="ECO:0000313" key="3">
    <source>
        <dbReference type="EMBL" id="GHC41331.1"/>
    </source>
</evidence>
<sequence length="343" mass="37969">MSRLSIAELTNQTSESPLAVEFHAQLAGRKEKETKSGKPYLEITLADSTGSLTLKAWADHAQYGQLSELKEGAGLAVDGQFTRNQWGIDGSPWSFSLLDPNAMQQLLAGDPATLARQNADYADIEGFVASLHDPRLKALCAHFLNVFGDRFRRTAAARRNHHARRGGLVEHVAQMMRSANAIAGVYPALNRDLMLAGVLFHDCGKLWENTYPESGFTQGFQLSGEMLGHIPLGIELVNKLWRDLQEEPEHESWKALSPSSELVRLHLLHLVASHHGTHEFGSPTLPRTPEAYALHHIDNLDAKYEMMKDAYAKANELAPGILERQFPLPSNLVVPLPSFVQSD</sequence>
<dbReference type="SMART" id="SM00471">
    <property type="entry name" value="HDc"/>
    <property type="match status" value="1"/>
</dbReference>
<reference evidence="3" key="2">
    <citation type="submission" date="2020-09" db="EMBL/GenBank/DDBJ databases">
        <authorList>
            <person name="Sun Q."/>
            <person name="Kim S."/>
        </authorList>
    </citation>
    <scope>NUCLEOTIDE SEQUENCE</scope>
    <source>
        <strain evidence="3">KCTC 12988</strain>
    </source>
</reference>
<dbReference type="PANTHER" id="PTHR37294">
    <property type="entry name" value="3'-5' EXORIBONUCLEASE YHAM"/>
    <property type="match status" value="1"/>
</dbReference>
<organism evidence="3 4">
    <name type="scientific">Roseibacillus persicicus</name>
    <dbReference type="NCBI Taxonomy" id="454148"/>
    <lineage>
        <taxon>Bacteria</taxon>
        <taxon>Pseudomonadati</taxon>
        <taxon>Verrucomicrobiota</taxon>
        <taxon>Verrucomicrobiia</taxon>
        <taxon>Verrucomicrobiales</taxon>
        <taxon>Verrucomicrobiaceae</taxon>
        <taxon>Roseibacillus</taxon>
    </lineage>
</organism>
<dbReference type="InterPro" id="IPR012340">
    <property type="entry name" value="NA-bd_OB-fold"/>
</dbReference>
<dbReference type="Gene3D" id="1.10.3210.10">
    <property type="entry name" value="Hypothetical protein af1432"/>
    <property type="match status" value="1"/>
</dbReference>
<name>A0A918WFK2_9BACT</name>
<dbReference type="AlphaFoldDB" id="A0A918WFK2"/>
<dbReference type="SUPFAM" id="SSF109604">
    <property type="entry name" value="HD-domain/PDEase-like"/>
    <property type="match status" value="1"/>
</dbReference>
<reference evidence="3" key="1">
    <citation type="journal article" date="2014" name="Int. J. Syst. Evol. Microbiol.">
        <title>Complete genome sequence of Corynebacterium casei LMG S-19264T (=DSM 44701T), isolated from a smear-ripened cheese.</title>
        <authorList>
            <consortium name="US DOE Joint Genome Institute (JGI-PGF)"/>
            <person name="Walter F."/>
            <person name="Albersmeier A."/>
            <person name="Kalinowski J."/>
            <person name="Ruckert C."/>
        </authorList>
    </citation>
    <scope>NUCLEOTIDE SEQUENCE</scope>
    <source>
        <strain evidence="3">KCTC 12988</strain>
    </source>
</reference>